<evidence type="ECO:0000313" key="2">
    <source>
        <dbReference type="Proteomes" id="UP000287394"/>
    </source>
</evidence>
<sequence>MIGGEICDSGKVGQRDIFAGVRVQILTDTIDRGLSAIRFSWRRLYFALARNQILNRRTKQRGFFQTSPGLLERPAEV</sequence>
<evidence type="ECO:0000313" key="1">
    <source>
        <dbReference type="EMBL" id="BDI29216.1"/>
    </source>
</evidence>
<organism evidence="1 2">
    <name type="scientific">Capsulimonas corticalis</name>
    <dbReference type="NCBI Taxonomy" id="2219043"/>
    <lineage>
        <taxon>Bacteria</taxon>
        <taxon>Bacillati</taxon>
        <taxon>Armatimonadota</taxon>
        <taxon>Armatimonadia</taxon>
        <taxon>Capsulimonadales</taxon>
        <taxon>Capsulimonadaceae</taxon>
        <taxon>Capsulimonas</taxon>
    </lineage>
</organism>
<protein>
    <submittedName>
        <fullName evidence="1">Uncharacterized protein</fullName>
    </submittedName>
</protein>
<dbReference type="EMBL" id="AP025739">
    <property type="protein sequence ID" value="BDI29216.1"/>
    <property type="molecule type" value="Genomic_DNA"/>
</dbReference>
<dbReference type="Proteomes" id="UP000287394">
    <property type="component" value="Chromosome"/>
</dbReference>
<gene>
    <name evidence="1" type="ORF">CCAX7_12670</name>
</gene>
<name>A0A402D4D0_9BACT</name>
<dbReference type="KEGG" id="ccot:CCAX7_12670"/>
<proteinExistence type="predicted"/>
<dbReference type="AlphaFoldDB" id="A0A402D4D0"/>
<reference evidence="1 2" key="1">
    <citation type="journal article" date="2019" name="Int. J. Syst. Evol. Microbiol.">
        <title>Capsulimonas corticalis gen. nov., sp. nov., an aerobic capsulated bacterium, of a novel bacterial order, Capsulimonadales ord. nov., of the class Armatimonadia of the phylum Armatimonadetes.</title>
        <authorList>
            <person name="Li J."/>
            <person name="Kudo C."/>
            <person name="Tonouchi A."/>
        </authorList>
    </citation>
    <scope>NUCLEOTIDE SEQUENCE [LARGE SCALE GENOMIC DNA]</scope>
    <source>
        <strain evidence="1 2">AX-7</strain>
    </source>
</reference>
<keyword evidence="2" id="KW-1185">Reference proteome</keyword>
<accession>A0A402D4D0</accession>